<dbReference type="AlphaFoldDB" id="K3W3Y4"/>
<dbReference type="PANTHER" id="PTHR43507">
    <property type="entry name" value="NADH-UBIQUINONE OXIDOREDUCTASE CHAIN 4"/>
    <property type="match status" value="1"/>
</dbReference>
<dbReference type="GO" id="GO:0031966">
    <property type="term" value="C:mitochondrial membrane"/>
    <property type="evidence" value="ECO:0007669"/>
    <property type="project" value="UniProtKB-SubCell"/>
</dbReference>
<dbReference type="GO" id="GO:0042773">
    <property type="term" value="P:ATP synthesis coupled electron transport"/>
    <property type="evidence" value="ECO:0007669"/>
    <property type="project" value="InterPro"/>
</dbReference>
<keyword evidence="7 16" id="KW-0812">Transmembrane</keyword>
<feature type="transmembrane region" description="Helical" evidence="16">
    <location>
        <begin position="83"/>
        <end position="103"/>
    </location>
</feature>
<feature type="transmembrane region" description="Helical" evidence="16">
    <location>
        <begin position="292"/>
        <end position="313"/>
    </location>
</feature>
<evidence type="ECO:0000256" key="9">
    <source>
        <dbReference type="ARBA" id="ARBA00022982"/>
    </source>
</evidence>
<evidence type="ECO:0000256" key="16">
    <source>
        <dbReference type="RuleBase" id="RU003297"/>
    </source>
</evidence>
<evidence type="ECO:0000256" key="8">
    <source>
        <dbReference type="ARBA" id="ARBA00022967"/>
    </source>
</evidence>
<feature type="transmembrane region" description="Helical" evidence="16">
    <location>
        <begin position="50"/>
        <end position="71"/>
    </location>
</feature>
<evidence type="ECO:0000256" key="4">
    <source>
        <dbReference type="ARBA" id="ARBA00021006"/>
    </source>
</evidence>
<keyword evidence="5 16" id="KW-0813">Transport</keyword>
<name>K3W3Y4_PARAB</name>
<keyword evidence="12 16" id="KW-0830">Ubiquinone</keyword>
<evidence type="ECO:0000256" key="6">
    <source>
        <dbReference type="ARBA" id="ARBA00022660"/>
    </source>
</evidence>
<evidence type="ECO:0000256" key="14">
    <source>
        <dbReference type="ARBA" id="ARBA00023136"/>
    </source>
</evidence>
<keyword evidence="13 16" id="KW-0496">Mitochondrion</keyword>
<keyword evidence="10 16" id="KW-1133">Transmembrane helix</keyword>
<dbReference type="GeneID" id="14216937"/>
<reference evidence="18" key="1">
    <citation type="journal article" date="2013" name="Mol. Phylogenet. Evol.">
        <title>Phylogenetic analyses of endoparasitic Acanthocephala based on mitochondrial genomes suggest secondary loss of sensory organs.</title>
        <authorList>
            <person name="Weber M."/>
            <person name="Wey-Fabrizius A.R."/>
            <person name="Podsiadlowski L."/>
            <person name="Witek A."/>
            <person name="Schill R.O."/>
            <person name="Sugar L."/>
            <person name="Herlyn H."/>
            <person name="Hankeln T."/>
        </authorList>
    </citation>
    <scope>NUCLEOTIDE SEQUENCE</scope>
</reference>
<feature type="transmembrane region" description="Helical" evidence="16">
    <location>
        <begin position="325"/>
        <end position="347"/>
    </location>
</feature>
<dbReference type="CTD" id="4538"/>
<evidence type="ECO:0000256" key="5">
    <source>
        <dbReference type="ARBA" id="ARBA00022448"/>
    </source>
</evidence>
<sequence>MLGSCFILSLVSDVSLGLSLLSVGVFSIVGFMGFDLSVEFEALVINPVSFMMWLVFMFSFSLVMFKVWEYICDLSFVSDFRIFGYFLQGLFLGDAIYWFSVIFFSVSSWVMLFIGFESVLWGLIMVILYSSGYQERLFSCKVLMLFTAIFSIPLLMMVMSLYNMGVYEEVWSMSGVNMGVVMLFIVSLAFMVKVPVYGFHQWLPIVHVEAPVSGSMVLAGVLIKTGVLGLILIVSSLAGLDSWLFGWFSLGVLVSLVKMLMSTDFKVVVAYSSIVHMGCLILGLFFSGVSVVMSSILILVFHSFVSVSLFWLVGYFSEFCFSRSFMVLKGVLIWGGFSMVVIFYLLVLNSGFPSGGGFWGELGVFYSILFSSELYLFSVFVLIFFSVVVNFEVIMVLSSSVSRKISIFSGSMIGLGVLLEILK</sequence>
<keyword evidence="9 16" id="KW-0249">Electron transport</keyword>
<dbReference type="RefSeq" id="YP_007183153.1">
    <property type="nucleotide sequence ID" value="NC_019807.1"/>
</dbReference>
<keyword evidence="8" id="KW-1278">Translocase</keyword>
<evidence type="ECO:0000256" key="12">
    <source>
        <dbReference type="ARBA" id="ARBA00023075"/>
    </source>
</evidence>
<evidence type="ECO:0000256" key="1">
    <source>
        <dbReference type="ARBA" id="ARBA00004225"/>
    </source>
</evidence>
<comment type="function">
    <text evidence="16">Core subunit of the mitochondrial membrane respiratory chain NADH dehydrogenase (Complex I) which catalyzes electron transfer from NADH through the respiratory chain, using ubiquinone as an electron acceptor. Essential for the catalytic activity and assembly of complex I.</text>
</comment>
<feature type="transmembrane region" description="Helical" evidence="16">
    <location>
        <begin position="217"/>
        <end position="238"/>
    </location>
</feature>
<evidence type="ECO:0000256" key="15">
    <source>
        <dbReference type="ARBA" id="ARBA00049551"/>
    </source>
</evidence>
<evidence type="ECO:0000256" key="3">
    <source>
        <dbReference type="ARBA" id="ARBA00012944"/>
    </source>
</evidence>
<evidence type="ECO:0000256" key="11">
    <source>
        <dbReference type="ARBA" id="ARBA00023027"/>
    </source>
</evidence>
<feature type="transmembrane region" description="Helical" evidence="16">
    <location>
        <begin position="174"/>
        <end position="196"/>
    </location>
</feature>
<dbReference type="GO" id="GO:0008137">
    <property type="term" value="F:NADH dehydrogenase (ubiquinone) activity"/>
    <property type="evidence" value="ECO:0007669"/>
    <property type="project" value="UniProtKB-UniRule"/>
</dbReference>
<feature type="transmembrane region" description="Helical" evidence="16">
    <location>
        <begin position="244"/>
        <end position="261"/>
    </location>
</feature>
<dbReference type="Pfam" id="PF00361">
    <property type="entry name" value="Proton_antipo_M"/>
    <property type="match status" value="1"/>
</dbReference>
<evidence type="ECO:0000256" key="10">
    <source>
        <dbReference type="ARBA" id="ARBA00022989"/>
    </source>
</evidence>
<evidence type="ECO:0000256" key="2">
    <source>
        <dbReference type="ARBA" id="ARBA00009025"/>
    </source>
</evidence>
<dbReference type="GO" id="GO:0003954">
    <property type="term" value="F:NADH dehydrogenase activity"/>
    <property type="evidence" value="ECO:0007669"/>
    <property type="project" value="TreeGrafter"/>
</dbReference>
<evidence type="ECO:0000256" key="13">
    <source>
        <dbReference type="ARBA" id="ARBA00023128"/>
    </source>
</evidence>
<evidence type="ECO:0000313" key="18">
    <source>
        <dbReference type="EMBL" id="CCA94485.2"/>
    </source>
</evidence>
<feature type="domain" description="NADH:quinone oxidoreductase/Mrp antiporter transmembrane" evidence="17">
    <location>
        <begin position="108"/>
        <end position="383"/>
    </location>
</feature>
<feature type="transmembrane region" description="Helical" evidence="16">
    <location>
        <begin position="109"/>
        <end position="130"/>
    </location>
</feature>
<geneLocation type="mitochondrion" evidence="18"/>
<dbReference type="PANTHER" id="PTHR43507:SF20">
    <property type="entry name" value="NADH-UBIQUINONE OXIDOREDUCTASE CHAIN 4"/>
    <property type="match status" value="1"/>
</dbReference>
<accession>K3W3Y4</accession>
<evidence type="ECO:0000259" key="17">
    <source>
        <dbReference type="Pfam" id="PF00361"/>
    </source>
</evidence>
<feature type="transmembrane region" description="Helical" evidence="16">
    <location>
        <begin position="405"/>
        <end position="422"/>
    </location>
</feature>
<proteinExistence type="inferred from homology"/>
<protein>
    <recommendedName>
        <fullName evidence="4 16">NADH-ubiquinone oxidoreductase chain 4</fullName>
        <ecNumber evidence="3 16">7.1.1.2</ecNumber>
    </recommendedName>
</protein>
<organism evidence="18">
    <name type="scientific">Paratenuisentis ambiguus</name>
    <name type="common">Thorny-headed worm</name>
    <dbReference type="NCBI Taxonomy" id="185730"/>
    <lineage>
        <taxon>Eukaryota</taxon>
        <taxon>Metazoa</taxon>
        <taxon>Spiralia</taxon>
        <taxon>Lophotrochozoa</taxon>
        <taxon>Acanthocephala</taxon>
        <taxon>Eoacanthocephala</taxon>
        <taxon>Neoechinorhynchida</taxon>
        <taxon>Tenuisentidae</taxon>
        <taxon>Paratenuisentis</taxon>
    </lineage>
</organism>
<dbReference type="GO" id="GO:0048039">
    <property type="term" value="F:ubiquinone binding"/>
    <property type="evidence" value="ECO:0007669"/>
    <property type="project" value="TreeGrafter"/>
</dbReference>
<feature type="transmembrane region" description="Helical" evidence="16">
    <location>
        <begin position="142"/>
        <end position="162"/>
    </location>
</feature>
<keyword evidence="6 16" id="KW-0679">Respiratory chain</keyword>
<dbReference type="InterPro" id="IPR003918">
    <property type="entry name" value="NADH_UbQ_OxRdtase"/>
</dbReference>
<dbReference type="EC" id="7.1.1.2" evidence="3 16"/>
<dbReference type="InterPro" id="IPR001750">
    <property type="entry name" value="ND/Mrp_TM"/>
</dbReference>
<gene>
    <name evidence="18" type="primary">ND4</name>
</gene>
<dbReference type="GO" id="GO:0015990">
    <property type="term" value="P:electron transport coupled proton transport"/>
    <property type="evidence" value="ECO:0007669"/>
    <property type="project" value="TreeGrafter"/>
</dbReference>
<keyword evidence="14 16" id="KW-0472">Membrane</keyword>
<evidence type="ECO:0000256" key="7">
    <source>
        <dbReference type="ARBA" id="ARBA00022692"/>
    </source>
</evidence>
<comment type="catalytic activity">
    <reaction evidence="15 16">
        <text>a ubiquinone + NADH + 5 H(+)(in) = a ubiquinol + NAD(+) + 4 H(+)(out)</text>
        <dbReference type="Rhea" id="RHEA:29091"/>
        <dbReference type="Rhea" id="RHEA-COMP:9565"/>
        <dbReference type="Rhea" id="RHEA-COMP:9566"/>
        <dbReference type="ChEBI" id="CHEBI:15378"/>
        <dbReference type="ChEBI" id="CHEBI:16389"/>
        <dbReference type="ChEBI" id="CHEBI:17976"/>
        <dbReference type="ChEBI" id="CHEBI:57540"/>
        <dbReference type="ChEBI" id="CHEBI:57945"/>
        <dbReference type="EC" id="7.1.1.2"/>
    </reaction>
</comment>
<feature type="transmembrane region" description="Helical" evidence="16">
    <location>
        <begin position="268"/>
        <end position="286"/>
    </location>
</feature>
<comment type="similarity">
    <text evidence="2 16">Belongs to the complex I subunit 4 family.</text>
</comment>
<dbReference type="PRINTS" id="PR01437">
    <property type="entry name" value="NUOXDRDTASE4"/>
</dbReference>
<comment type="subcellular location">
    <subcellularLocation>
        <location evidence="1 16">Mitochondrion membrane</location>
        <topology evidence="1 16">Multi-pass membrane protein</topology>
    </subcellularLocation>
</comment>
<keyword evidence="11 16" id="KW-0520">NAD</keyword>
<dbReference type="EMBL" id="FR856885">
    <property type="protein sequence ID" value="CCA94485.2"/>
    <property type="molecule type" value="Genomic_DNA"/>
</dbReference>
<feature type="transmembrane region" description="Helical" evidence="16">
    <location>
        <begin position="7"/>
        <end position="30"/>
    </location>
</feature>